<keyword evidence="17" id="KW-1185">Reference proteome</keyword>
<dbReference type="Pfam" id="PF13639">
    <property type="entry name" value="zf-RING_2"/>
    <property type="match status" value="1"/>
</dbReference>
<evidence type="ECO:0000256" key="5">
    <source>
        <dbReference type="ARBA" id="ARBA00022723"/>
    </source>
</evidence>
<evidence type="ECO:0000259" key="15">
    <source>
        <dbReference type="PROSITE" id="PS50089"/>
    </source>
</evidence>
<reference evidence="16 17" key="1">
    <citation type="journal article" date="2019" name="Nat. Plants">
        <title>Genome sequencing of Musa balbisiana reveals subgenome evolution and function divergence in polyploid bananas.</title>
        <authorList>
            <person name="Yao X."/>
        </authorList>
    </citation>
    <scope>NUCLEOTIDE SEQUENCE [LARGE SCALE GENOMIC DNA]</scope>
    <source>
        <strain evidence="17">cv. DH-PKW</strain>
        <tissue evidence="16">Leaves</tissue>
    </source>
</reference>
<feature type="transmembrane region" description="Helical" evidence="14">
    <location>
        <begin position="20"/>
        <end position="42"/>
    </location>
</feature>
<dbReference type="PANTHER" id="PTHR45768">
    <property type="entry name" value="E3 UBIQUITIN-PROTEIN LIGASE RNF13-LIKE"/>
    <property type="match status" value="1"/>
</dbReference>
<evidence type="ECO:0000256" key="3">
    <source>
        <dbReference type="ARBA" id="ARBA00022679"/>
    </source>
</evidence>
<dbReference type="GO" id="GO:0016020">
    <property type="term" value="C:membrane"/>
    <property type="evidence" value="ECO:0007669"/>
    <property type="project" value="UniProtKB-SubCell"/>
</dbReference>
<keyword evidence="3" id="KW-0808">Transferase</keyword>
<evidence type="ECO:0000256" key="1">
    <source>
        <dbReference type="ARBA" id="ARBA00004167"/>
    </source>
</evidence>
<feature type="domain" description="RING-type" evidence="15">
    <location>
        <begin position="102"/>
        <end position="144"/>
    </location>
</feature>
<evidence type="ECO:0000256" key="13">
    <source>
        <dbReference type="SAM" id="MobiDB-lite"/>
    </source>
</evidence>
<dbReference type="SMART" id="SM00184">
    <property type="entry name" value="RING"/>
    <property type="match status" value="1"/>
</dbReference>
<dbReference type="EMBL" id="PYDT01000011">
    <property type="protein sequence ID" value="THU44838.1"/>
    <property type="molecule type" value="Genomic_DNA"/>
</dbReference>
<dbReference type="CDD" id="cd16454">
    <property type="entry name" value="RING-H2_PA-TM-RING"/>
    <property type="match status" value="1"/>
</dbReference>
<keyword evidence="6 12" id="KW-0863">Zinc-finger</keyword>
<dbReference type="GO" id="GO:0016567">
    <property type="term" value="P:protein ubiquitination"/>
    <property type="evidence" value="ECO:0007669"/>
    <property type="project" value="TreeGrafter"/>
</dbReference>
<dbReference type="InterPro" id="IPR013083">
    <property type="entry name" value="Znf_RING/FYVE/PHD"/>
</dbReference>
<protein>
    <recommendedName>
        <fullName evidence="15">RING-type domain-containing protein</fullName>
    </recommendedName>
</protein>
<dbReference type="Proteomes" id="UP000317650">
    <property type="component" value="Chromosome 2"/>
</dbReference>
<comment type="similarity">
    <text evidence="11">Belongs to the RING-type zinc finger family. ATL subfamily.</text>
</comment>
<evidence type="ECO:0000256" key="7">
    <source>
        <dbReference type="ARBA" id="ARBA00022786"/>
    </source>
</evidence>
<dbReference type="GO" id="GO:0016740">
    <property type="term" value="F:transferase activity"/>
    <property type="evidence" value="ECO:0007669"/>
    <property type="project" value="UniProtKB-KW"/>
</dbReference>
<evidence type="ECO:0000313" key="17">
    <source>
        <dbReference type="Proteomes" id="UP000317650"/>
    </source>
</evidence>
<evidence type="ECO:0000256" key="11">
    <source>
        <dbReference type="ARBA" id="ARBA00024209"/>
    </source>
</evidence>
<organism evidence="16 17">
    <name type="scientific">Musa balbisiana</name>
    <name type="common">Banana</name>
    <dbReference type="NCBI Taxonomy" id="52838"/>
    <lineage>
        <taxon>Eukaryota</taxon>
        <taxon>Viridiplantae</taxon>
        <taxon>Streptophyta</taxon>
        <taxon>Embryophyta</taxon>
        <taxon>Tracheophyta</taxon>
        <taxon>Spermatophyta</taxon>
        <taxon>Magnoliopsida</taxon>
        <taxon>Liliopsida</taxon>
        <taxon>Zingiberales</taxon>
        <taxon>Musaceae</taxon>
        <taxon>Musa</taxon>
    </lineage>
</organism>
<keyword evidence="7" id="KW-0833">Ubl conjugation pathway</keyword>
<dbReference type="Gene3D" id="3.30.40.10">
    <property type="entry name" value="Zinc/RING finger domain, C3HC4 (zinc finger)"/>
    <property type="match status" value="1"/>
</dbReference>
<proteinExistence type="inferred from homology"/>
<gene>
    <name evidence="16" type="ORF">C4D60_Mb02t11580</name>
</gene>
<comment type="subcellular location">
    <subcellularLocation>
        <location evidence="1">Membrane</location>
        <topology evidence="1">Single-pass membrane protein</topology>
    </subcellularLocation>
</comment>
<evidence type="ECO:0000256" key="12">
    <source>
        <dbReference type="PROSITE-ProRule" id="PRU00175"/>
    </source>
</evidence>
<sequence>MDSLPPQPPANSSSVSLSVSLIIIAAIIVFVVLASFSIHLFLRFLSCRRGSSVAALPLPLDRSRSASSSTIAAANFVPFDQEKANSLPVYSLAASHKSSPDCAVCLSPLRRHDELRLLPACRHAFHSSCVDPWLQNTPSCPLCRASVSLPASLLPALPSAVPPLSDEPDSSRLGSFRIEIGSVSRRMTPSGELSGNPPPLPAPLPSSLRTYSIGSSFEYLVDEEVEAVMARITRRTEKVEKQGDANTSTEADAATAPPGDAVAEAAGGGPRLLKEYVDRLSSSASSSFSSLRFSNRWSHRYDGDGVRNSWDLEGSAWQEAEESGLHDFFHWLMGA</sequence>
<dbReference type="GO" id="GO:0008270">
    <property type="term" value="F:zinc ion binding"/>
    <property type="evidence" value="ECO:0007669"/>
    <property type="project" value="UniProtKB-KW"/>
</dbReference>
<keyword evidence="8" id="KW-0862">Zinc</keyword>
<evidence type="ECO:0000256" key="9">
    <source>
        <dbReference type="ARBA" id="ARBA00022989"/>
    </source>
</evidence>
<keyword evidence="5" id="KW-0479">Metal-binding</keyword>
<accession>A0A4S8I9Y4</accession>
<dbReference type="PROSITE" id="PS50089">
    <property type="entry name" value="ZF_RING_2"/>
    <property type="match status" value="1"/>
</dbReference>
<dbReference type="SUPFAM" id="SSF57850">
    <property type="entry name" value="RING/U-box"/>
    <property type="match status" value="1"/>
</dbReference>
<evidence type="ECO:0000313" key="16">
    <source>
        <dbReference type="EMBL" id="THU44838.1"/>
    </source>
</evidence>
<dbReference type="InterPro" id="IPR001841">
    <property type="entry name" value="Znf_RING"/>
</dbReference>
<evidence type="ECO:0000256" key="10">
    <source>
        <dbReference type="ARBA" id="ARBA00023136"/>
    </source>
</evidence>
<name>A0A4S8I9Y4_MUSBA</name>
<comment type="pathway">
    <text evidence="2">Protein modification; protein ubiquitination.</text>
</comment>
<feature type="region of interest" description="Disordered" evidence="13">
    <location>
        <begin position="237"/>
        <end position="261"/>
    </location>
</feature>
<keyword evidence="4 14" id="KW-0812">Transmembrane</keyword>
<evidence type="ECO:0000256" key="14">
    <source>
        <dbReference type="SAM" id="Phobius"/>
    </source>
</evidence>
<dbReference type="STRING" id="52838.A0A4S8I9Y4"/>
<evidence type="ECO:0000256" key="6">
    <source>
        <dbReference type="ARBA" id="ARBA00022771"/>
    </source>
</evidence>
<dbReference type="PANTHER" id="PTHR45768:SF16">
    <property type="entry name" value="E3 UBIQUITIN-PROTEIN LIGASE ATL4"/>
    <property type="match status" value="1"/>
</dbReference>
<keyword evidence="10 14" id="KW-0472">Membrane</keyword>
<dbReference type="AlphaFoldDB" id="A0A4S8I9Y4"/>
<evidence type="ECO:0000256" key="2">
    <source>
        <dbReference type="ARBA" id="ARBA00004906"/>
    </source>
</evidence>
<evidence type="ECO:0000256" key="8">
    <source>
        <dbReference type="ARBA" id="ARBA00022833"/>
    </source>
</evidence>
<evidence type="ECO:0000256" key="4">
    <source>
        <dbReference type="ARBA" id="ARBA00022692"/>
    </source>
</evidence>
<keyword evidence="9 14" id="KW-1133">Transmembrane helix</keyword>
<comment type="caution">
    <text evidence="16">The sequence shown here is derived from an EMBL/GenBank/DDBJ whole genome shotgun (WGS) entry which is preliminary data.</text>
</comment>